<keyword evidence="1" id="KW-0547">Nucleotide-binding</keyword>
<dbReference type="PANTHER" id="PTHR46743:SF2">
    <property type="entry name" value="TEICHOIC ACIDS EXPORT ATP-BINDING PROTEIN TAGH"/>
    <property type="match status" value="1"/>
</dbReference>
<accession>A0A1Y5F2J2</accession>
<dbReference type="InterPro" id="IPR017871">
    <property type="entry name" value="ABC_transporter-like_CS"/>
</dbReference>
<dbReference type="AlphaFoldDB" id="A0A1Y5F2J2"/>
<evidence type="ECO:0000259" key="3">
    <source>
        <dbReference type="PROSITE" id="PS50893"/>
    </source>
</evidence>
<keyword evidence="2" id="KW-0067">ATP-binding</keyword>
<dbReference type="Pfam" id="PF00005">
    <property type="entry name" value="ABC_tran"/>
    <property type="match status" value="1"/>
</dbReference>
<dbReference type="GO" id="GO:0005524">
    <property type="term" value="F:ATP binding"/>
    <property type="evidence" value="ECO:0007669"/>
    <property type="project" value="UniProtKB-KW"/>
</dbReference>
<dbReference type="EMBL" id="MAAO01000015">
    <property type="protein sequence ID" value="OUR93624.1"/>
    <property type="molecule type" value="Genomic_DNA"/>
</dbReference>
<protein>
    <recommendedName>
        <fullName evidence="3">ABC transporter domain-containing protein</fullName>
    </recommendedName>
</protein>
<reference evidence="5" key="1">
    <citation type="journal article" date="2017" name="Proc. Natl. Acad. Sci. U.S.A.">
        <title>Simulation of Deepwater Horizon oil plume reveals substrate specialization within a complex community of hydrocarbon-degraders.</title>
        <authorList>
            <person name="Hu P."/>
            <person name="Dubinsky E.A."/>
            <person name="Probst A.J."/>
            <person name="Wang J."/>
            <person name="Sieber C.M.K."/>
            <person name="Tom L.M."/>
            <person name="Gardinali P."/>
            <person name="Banfield J.F."/>
            <person name="Atlas R.M."/>
            <person name="Andersen G.L."/>
        </authorList>
    </citation>
    <scope>NUCLEOTIDE SEQUENCE [LARGE SCALE GENOMIC DNA]</scope>
</reference>
<dbReference type="InterPro" id="IPR003439">
    <property type="entry name" value="ABC_transporter-like_ATP-bd"/>
</dbReference>
<dbReference type="PROSITE" id="PS50893">
    <property type="entry name" value="ABC_TRANSPORTER_2"/>
    <property type="match status" value="1"/>
</dbReference>
<dbReference type="PROSITE" id="PS00211">
    <property type="entry name" value="ABC_TRANSPORTER_1"/>
    <property type="match status" value="1"/>
</dbReference>
<dbReference type="InterPro" id="IPR027417">
    <property type="entry name" value="P-loop_NTPase"/>
</dbReference>
<evidence type="ECO:0000313" key="4">
    <source>
        <dbReference type="EMBL" id="OUR93624.1"/>
    </source>
</evidence>
<dbReference type="InterPro" id="IPR003593">
    <property type="entry name" value="AAA+_ATPase"/>
</dbReference>
<dbReference type="GO" id="GO:0016887">
    <property type="term" value="F:ATP hydrolysis activity"/>
    <property type="evidence" value="ECO:0007669"/>
    <property type="project" value="InterPro"/>
</dbReference>
<evidence type="ECO:0000256" key="2">
    <source>
        <dbReference type="ARBA" id="ARBA00022840"/>
    </source>
</evidence>
<dbReference type="InterPro" id="IPR050683">
    <property type="entry name" value="Bact_Polysacc_Export_ATP-bd"/>
</dbReference>
<comment type="caution">
    <text evidence="4">The sequence shown here is derived from an EMBL/GenBank/DDBJ whole genome shotgun (WGS) entry which is preliminary data.</text>
</comment>
<organism evidence="4 5">
    <name type="scientific">Halobacteriovorax marinus</name>
    <dbReference type="NCBI Taxonomy" id="97084"/>
    <lineage>
        <taxon>Bacteria</taxon>
        <taxon>Pseudomonadati</taxon>
        <taxon>Bdellovibrionota</taxon>
        <taxon>Bacteriovoracia</taxon>
        <taxon>Bacteriovoracales</taxon>
        <taxon>Halobacteriovoraceae</taxon>
        <taxon>Halobacteriovorax</taxon>
    </lineage>
</organism>
<evidence type="ECO:0000256" key="1">
    <source>
        <dbReference type="ARBA" id="ARBA00022741"/>
    </source>
</evidence>
<dbReference type="SMART" id="SM00382">
    <property type="entry name" value="AAA"/>
    <property type="match status" value="1"/>
</dbReference>
<dbReference type="Proteomes" id="UP000196531">
    <property type="component" value="Unassembled WGS sequence"/>
</dbReference>
<evidence type="ECO:0000313" key="5">
    <source>
        <dbReference type="Proteomes" id="UP000196531"/>
    </source>
</evidence>
<dbReference type="SUPFAM" id="SSF52540">
    <property type="entry name" value="P-loop containing nucleoside triphosphate hydrolases"/>
    <property type="match status" value="1"/>
</dbReference>
<gene>
    <name evidence="4" type="ORF">A9Q84_19335</name>
</gene>
<proteinExistence type="predicted"/>
<feature type="domain" description="ABC transporter" evidence="3">
    <location>
        <begin position="35"/>
        <end position="257"/>
    </location>
</feature>
<name>A0A1Y5F2J2_9BACT</name>
<sequence>MNSLSNSDLILNIEDLHMTFDAELFKTVSLKDRFVRTLTLQGKQVSALHVLKGLNLKLEQGDKIGILGVNGSGKTTLCRLIAGILVPTSGSIALNGECRSIFNTTIGVIPELTGRENAALLVKFIFPRESLAVQAQLLEDALDFSELNEFLDIPFQNYSKGMQARICLSVISAKECDLLILDEVFDGADLFFQEKMRIRISDIIERSGATILVSHSLDQIRSVCNKVLVLDAGKIQFFGDVEKGIKAYRFLDNGLASFRGEL</sequence>
<dbReference type="PANTHER" id="PTHR46743">
    <property type="entry name" value="TEICHOIC ACIDS EXPORT ATP-BINDING PROTEIN TAGH"/>
    <property type="match status" value="1"/>
</dbReference>
<dbReference type="Gene3D" id="3.40.50.300">
    <property type="entry name" value="P-loop containing nucleotide triphosphate hydrolases"/>
    <property type="match status" value="1"/>
</dbReference>